<evidence type="ECO:0000313" key="3">
    <source>
        <dbReference type="EMBL" id="GEL59387.1"/>
    </source>
</evidence>
<dbReference type="Proteomes" id="UP000321891">
    <property type="component" value="Unassembled WGS sequence"/>
</dbReference>
<dbReference type="RefSeq" id="WP_048837901.1">
    <property type="nucleotide sequence ID" value="NZ_BAMV01000007.1"/>
</dbReference>
<gene>
    <name evidence="2" type="ORF">Abci_007_267</name>
    <name evidence="3" type="ORF">ACI01nite_19890</name>
</gene>
<dbReference type="EMBL" id="BJVU01000008">
    <property type="protein sequence ID" value="GEL59387.1"/>
    <property type="molecule type" value="Genomic_DNA"/>
</dbReference>
<evidence type="ECO:0000313" key="5">
    <source>
        <dbReference type="Proteomes" id="UP000321891"/>
    </source>
</evidence>
<feature type="region of interest" description="Disordered" evidence="1">
    <location>
        <begin position="18"/>
        <end position="41"/>
    </location>
</feature>
<dbReference type="EMBL" id="BAMV01000007">
    <property type="protein sequence ID" value="GAN59864.1"/>
    <property type="molecule type" value="Genomic_DNA"/>
</dbReference>
<evidence type="ECO:0000313" key="2">
    <source>
        <dbReference type="EMBL" id="GAN59864.1"/>
    </source>
</evidence>
<evidence type="ECO:0000313" key="4">
    <source>
        <dbReference type="Proteomes" id="UP000032671"/>
    </source>
</evidence>
<protein>
    <submittedName>
        <fullName evidence="2">Uncharacterized protein</fullName>
    </submittedName>
</protein>
<dbReference type="AlphaFoldDB" id="A0A0D6N1Q4"/>
<sequence>MAGLLLFFQHHAWKNYLEGSSDPATRGPDHDPPSLGLKKGKQAALRMLDGVSLSVMPELKEG</sequence>
<accession>A0A0D6N1Q4</accession>
<proteinExistence type="predicted"/>
<keyword evidence="5" id="KW-1185">Reference proteome</keyword>
<reference evidence="3 5" key="2">
    <citation type="submission" date="2019-07" db="EMBL/GenBank/DDBJ databases">
        <title>Whole genome shotgun sequence of Acetobacter cibinongensis NBRC 16605.</title>
        <authorList>
            <person name="Hosoyama A."/>
            <person name="Uohara A."/>
            <person name="Ohji S."/>
            <person name="Ichikawa N."/>
        </authorList>
    </citation>
    <scope>NUCLEOTIDE SEQUENCE [LARGE SCALE GENOMIC DNA]</scope>
    <source>
        <strain evidence="3 5">NBRC 16605</strain>
    </source>
</reference>
<reference evidence="2 4" key="1">
    <citation type="submission" date="2012-11" db="EMBL/GenBank/DDBJ databases">
        <title>Whole genome sequence of Acetobacter cibinongensis 4H-1.</title>
        <authorList>
            <person name="Azuma Y."/>
            <person name="Higashiura N."/>
            <person name="Hirakawa H."/>
            <person name="Matsushita K."/>
        </authorList>
    </citation>
    <scope>NUCLEOTIDE SEQUENCE [LARGE SCALE GENOMIC DNA]</scope>
    <source>
        <strain evidence="2 4">4H-1</strain>
    </source>
</reference>
<evidence type="ECO:0000256" key="1">
    <source>
        <dbReference type="SAM" id="MobiDB-lite"/>
    </source>
</evidence>
<accession>A0A6N3SRP5</accession>
<organism evidence="2 4">
    <name type="scientific">Acetobacter cibinongensis</name>
    <dbReference type="NCBI Taxonomy" id="146475"/>
    <lineage>
        <taxon>Bacteria</taxon>
        <taxon>Pseudomonadati</taxon>
        <taxon>Pseudomonadota</taxon>
        <taxon>Alphaproteobacteria</taxon>
        <taxon>Acetobacterales</taxon>
        <taxon>Acetobacteraceae</taxon>
        <taxon>Acetobacter</taxon>
    </lineage>
</organism>
<dbReference type="Proteomes" id="UP000032671">
    <property type="component" value="Unassembled WGS sequence"/>
</dbReference>
<comment type="caution">
    <text evidence="2">The sequence shown here is derived from an EMBL/GenBank/DDBJ whole genome shotgun (WGS) entry which is preliminary data.</text>
</comment>
<name>A0A0D6N1Q4_9PROT</name>
<dbReference type="STRING" id="1231339.Abci_007_267"/>